<evidence type="ECO:0000313" key="1">
    <source>
        <dbReference type="EMBL" id="CAI9933406.1"/>
    </source>
</evidence>
<reference evidence="2 3" key="2">
    <citation type="submission" date="2024-07" db="EMBL/GenBank/DDBJ databases">
        <authorList>
            <person name="Akdeniz Z."/>
        </authorList>
    </citation>
    <scope>NUCLEOTIDE SEQUENCE [LARGE SCALE GENOMIC DNA]</scope>
</reference>
<keyword evidence="3" id="KW-1185">Reference proteome</keyword>
<dbReference type="EMBL" id="CAXDID020000004">
    <property type="protein sequence ID" value="CAL5973881.1"/>
    <property type="molecule type" value="Genomic_DNA"/>
</dbReference>
<sequence>MQLLSQVPMLPKLQSKIKTQQSYIRRTSNLTQDFGAVNSKSQLSQQICVSMGQLRELATRIIQSHSETKSTGQRILKKREIMFSTFRRFQEICLNKLETNHFQRVRVENKLINVKYNHRSALYLC</sequence>
<dbReference type="AlphaFoldDB" id="A0AA86P7S9"/>
<protein>
    <submittedName>
        <fullName evidence="2">Hypothetical_protein</fullName>
    </submittedName>
</protein>
<proteinExistence type="predicted"/>
<evidence type="ECO:0000313" key="2">
    <source>
        <dbReference type="EMBL" id="CAL5973881.1"/>
    </source>
</evidence>
<comment type="caution">
    <text evidence="1">The sequence shown here is derived from an EMBL/GenBank/DDBJ whole genome shotgun (WGS) entry which is preliminary data.</text>
</comment>
<organism evidence="1">
    <name type="scientific">Hexamita inflata</name>
    <dbReference type="NCBI Taxonomy" id="28002"/>
    <lineage>
        <taxon>Eukaryota</taxon>
        <taxon>Metamonada</taxon>
        <taxon>Diplomonadida</taxon>
        <taxon>Hexamitidae</taxon>
        <taxon>Hexamitinae</taxon>
        <taxon>Hexamita</taxon>
    </lineage>
</organism>
<name>A0AA86P7S9_9EUKA</name>
<evidence type="ECO:0000313" key="3">
    <source>
        <dbReference type="Proteomes" id="UP001642409"/>
    </source>
</evidence>
<dbReference type="Proteomes" id="UP001642409">
    <property type="component" value="Unassembled WGS sequence"/>
</dbReference>
<gene>
    <name evidence="1" type="ORF">HINF_LOCUS21051</name>
    <name evidence="2" type="ORF">HINF_LOCUS2597</name>
</gene>
<accession>A0AA86P7S9</accession>
<reference evidence="1" key="1">
    <citation type="submission" date="2023-06" db="EMBL/GenBank/DDBJ databases">
        <authorList>
            <person name="Kurt Z."/>
        </authorList>
    </citation>
    <scope>NUCLEOTIDE SEQUENCE</scope>
</reference>
<dbReference type="EMBL" id="CATOUU010000531">
    <property type="protein sequence ID" value="CAI9933406.1"/>
    <property type="molecule type" value="Genomic_DNA"/>
</dbReference>